<sequence>MPAYHISKISNTTFKEVLARYPTTVPEKLRDLDIKRYETIPATAIREKDGSANLTKDMVETLVEWKLKHGTFRPKLLSLVQSNDASTVLSTTTAASKLPKSSITDVQPALKILTQLKGIGPATASLLLSVLSPADVPFFSDELFRWCCWDEAGGEGWKRGIKYTAKEYGMLVEKVLEVRTRLGMNDVQAVHVEKVAWVLGREREDIDGDVEEKSGDLYKVDHEERIVEEKVSVKKGAAKRKIGEDIDKAPPKKVSKKTAKSKEVSPPAVGTRRSTRTQK</sequence>
<feature type="region of interest" description="Disordered" evidence="1">
    <location>
        <begin position="235"/>
        <end position="279"/>
    </location>
</feature>
<dbReference type="OrthoDB" id="8249012at2759"/>
<gene>
    <name evidence="2" type="ORF">T440DRAFT_399991</name>
</gene>
<organism evidence="2 3">
    <name type="scientific">Plenodomus tracheiphilus IPT5</name>
    <dbReference type="NCBI Taxonomy" id="1408161"/>
    <lineage>
        <taxon>Eukaryota</taxon>
        <taxon>Fungi</taxon>
        <taxon>Dikarya</taxon>
        <taxon>Ascomycota</taxon>
        <taxon>Pezizomycotina</taxon>
        <taxon>Dothideomycetes</taxon>
        <taxon>Pleosporomycetidae</taxon>
        <taxon>Pleosporales</taxon>
        <taxon>Pleosporineae</taxon>
        <taxon>Leptosphaeriaceae</taxon>
        <taxon>Plenodomus</taxon>
    </lineage>
</organism>
<proteinExistence type="predicted"/>
<dbReference type="PANTHER" id="PTHR21521:SF0">
    <property type="entry name" value="AMUN, ISOFORM A"/>
    <property type="match status" value="1"/>
</dbReference>
<keyword evidence="3" id="KW-1185">Reference proteome</keyword>
<feature type="compositionally biased region" description="Basic and acidic residues" evidence="1">
    <location>
        <begin position="241"/>
        <end position="250"/>
    </location>
</feature>
<reference evidence="2" key="1">
    <citation type="submission" date="2020-01" db="EMBL/GenBank/DDBJ databases">
        <authorList>
            <consortium name="DOE Joint Genome Institute"/>
            <person name="Haridas S."/>
            <person name="Albert R."/>
            <person name="Binder M."/>
            <person name="Bloem J."/>
            <person name="Labutti K."/>
            <person name="Salamov A."/>
            <person name="Andreopoulos B."/>
            <person name="Baker S.E."/>
            <person name="Barry K."/>
            <person name="Bills G."/>
            <person name="Bluhm B.H."/>
            <person name="Cannon C."/>
            <person name="Castanera R."/>
            <person name="Culley D.E."/>
            <person name="Daum C."/>
            <person name="Ezra D."/>
            <person name="Gonzalez J.B."/>
            <person name="Henrissat B."/>
            <person name="Kuo A."/>
            <person name="Liang C."/>
            <person name="Lipzen A."/>
            <person name="Lutzoni F."/>
            <person name="Magnuson J."/>
            <person name="Mondo S."/>
            <person name="Nolan M."/>
            <person name="Ohm R."/>
            <person name="Pangilinan J."/>
            <person name="Park H.-J."/>
            <person name="Ramirez L."/>
            <person name="Alfaro M."/>
            <person name="Sun H."/>
            <person name="Tritt A."/>
            <person name="Yoshinaga Y."/>
            <person name="Zwiers L.-H."/>
            <person name="Turgeon B.G."/>
            <person name="Goodwin S.B."/>
            <person name="Spatafora J.W."/>
            <person name="Crous P.W."/>
            <person name="Grigoriev I.V."/>
        </authorList>
    </citation>
    <scope>NUCLEOTIDE SEQUENCE</scope>
    <source>
        <strain evidence="2">IPT5</strain>
    </source>
</reference>
<accession>A0A6A7B052</accession>
<dbReference type="Proteomes" id="UP000799423">
    <property type="component" value="Unassembled WGS sequence"/>
</dbReference>
<protein>
    <submittedName>
        <fullName evidence="2">Uncharacterized protein</fullName>
    </submittedName>
</protein>
<evidence type="ECO:0000256" key="1">
    <source>
        <dbReference type="SAM" id="MobiDB-lite"/>
    </source>
</evidence>
<dbReference type="PANTHER" id="PTHR21521">
    <property type="entry name" value="AMUN, ISOFORM A"/>
    <property type="match status" value="1"/>
</dbReference>
<evidence type="ECO:0000313" key="2">
    <source>
        <dbReference type="EMBL" id="KAF2848916.1"/>
    </source>
</evidence>
<dbReference type="EMBL" id="MU006314">
    <property type="protein sequence ID" value="KAF2848916.1"/>
    <property type="molecule type" value="Genomic_DNA"/>
</dbReference>
<name>A0A6A7B052_9PLEO</name>
<dbReference type="AlphaFoldDB" id="A0A6A7B052"/>
<evidence type="ECO:0000313" key="3">
    <source>
        <dbReference type="Proteomes" id="UP000799423"/>
    </source>
</evidence>